<organism evidence="2 3">
    <name type="scientific">Pelagibacterium lacus</name>
    <dbReference type="NCBI Taxonomy" id="2282655"/>
    <lineage>
        <taxon>Bacteria</taxon>
        <taxon>Pseudomonadati</taxon>
        <taxon>Pseudomonadota</taxon>
        <taxon>Alphaproteobacteria</taxon>
        <taxon>Hyphomicrobiales</taxon>
        <taxon>Devosiaceae</taxon>
        <taxon>Pelagibacterium</taxon>
    </lineage>
</organism>
<evidence type="ECO:0000313" key="2">
    <source>
        <dbReference type="EMBL" id="RDE09327.1"/>
    </source>
</evidence>
<name>A0A369W5N2_9HYPH</name>
<dbReference type="SUPFAM" id="SSF159888">
    <property type="entry name" value="YdhG-like"/>
    <property type="match status" value="1"/>
</dbReference>
<evidence type="ECO:0000259" key="1">
    <source>
        <dbReference type="Pfam" id="PF08818"/>
    </source>
</evidence>
<dbReference type="InterPro" id="IPR014922">
    <property type="entry name" value="YdhG-like"/>
</dbReference>
<feature type="domain" description="YdhG-like" evidence="1">
    <location>
        <begin position="15"/>
        <end position="97"/>
    </location>
</feature>
<keyword evidence="3" id="KW-1185">Reference proteome</keyword>
<accession>A0A369W5N2</accession>
<proteinExistence type="predicted"/>
<dbReference type="Proteomes" id="UP000253759">
    <property type="component" value="Unassembled WGS sequence"/>
</dbReference>
<evidence type="ECO:0000313" key="3">
    <source>
        <dbReference type="Proteomes" id="UP000253759"/>
    </source>
</evidence>
<gene>
    <name evidence="2" type="ORF">DVH29_07690</name>
</gene>
<dbReference type="AlphaFoldDB" id="A0A369W5N2"/>
<sequence>MLHRRSHTGSKPVLWGSSIIGFGAYTYTNSANKSADWPLVGFSPRKANLTLYIVPGFRRHAELMQRLGKHTTGKSCLYIKRLSDIDPGVLEDLVTASVAYMRETYPTR</sequence>
<comment type="caution">
    <text evidence="2">The sequence shown here is derived from an EMBL/GenBank/DDBJ whole genome shotgun (WGS) entry which is preliminary data.</text>
</comment>
<protein>
    <submittedName>
        <fullName evidence="2">DUF1801 domain-containing protein</fullName>
    </submittedName>
</protein>
<reference evidence="3" key="1">
    <citation type="submission" date="2018-07" db="EMBL/GenBank/DDBJ databases">
        <authorList>
            <person name="Liu B.-T."/>
            <person name="Du Z."/>
        </authorList>
    </citation>
    <scope>NUCLEOTIDE SEQUENCE [LARGE SCALE GENOMIC DNA]</scope>
    <source>
        <strain evidence="3">XYN52</strain>
    </source>
</reference>
<dbReference type="Pfam" id="PF08818">
    <property type="entry name" value="DUF1801"/>
    <property type="match status" value="1"/>
</dbReference>
<dbReference type="OrthoDB" id="5951444at2"/>
<dbReference type="EMBL" id="QQNH01000007">
    <property type="protein sequence ID" value="RDE09327.1"/>
    <property type="molecule type" value="Genomic_DNA"/>
</dbReference>